<protein>
    <submittedName>
        <fullName evidence="1">Uncharacterized protein</fullName>
    </submittedName>
</protein>
<reference evidence="2" key="1">
    <citation type="journal article" date="2019" name="Int. J. Syst. Evol. Microbiol.">
        <title>The Global Catalogue of Microorganisms (GCM) 10K type strain sequencing project: providing services to taxonomists for standard genome sequencing and annotation.</title>
        <authorList>
            <consortium name="The Broad Institute Genomics Platform"/>
            <consortium name="The Broad Institute Genome Sequencing Center for Infectious Disease"/>
            <person name="Wu L."/>
            <person name="Ma J."/>
        </authorList>
    </citation>
    <scope>NUCLEOTIDE SEQUENCE [LARGE SCALE GENOMIC DNA]</scope>
    <source>
        <strain evidence="2">JCM 18055</strain>
    </source>
</reference>
<evidence type="ECO:0000313" key="1">
    <source>
        <dbReference type="EMBL" id="GAA4685917.1"/>
    </source>
</evidence>
<gene>
    <name evidence="1" type="ORF">GCM10023215_21590</name>
</gene>
<keyword evidence="2" id="KW-1185">Reference proteome</keyword>
<dbReference type="Proteomes" id="UP001500325">
    <property type="component" value="Unassembled WGS sequence"/>
</dbReference>
<dbReference type="EMBL" id="BAABIC010000006">
    <property type="protein sequence ID" value="GAA4685917.1"/>
    <property type="molecule type" value="Genomic_DNA"/>
</dbReference>
<name>A0ABP8WC17_9PSEU</name>
<proteinExistence type="predicted"/>
<organism evidence="1 2">
    <name type="scientific">Pseudonocardia yuanmonensis</name>
    <dbReference type="NCBI Taxonomy" id="1095914"/>
    <lineage>
        <taxon>Bacteria</taxon>
        <taxon>Bacillati</taxon>
        <taxon>Actinomycetota</taxon>
        <taxon>Actinomycetes</taxon>
        <taxon>Pseudonocardiales</taxon>
        <taxon>Pseudonocardiaceae</taxon>
        <taxon>Pseudonocardia</taxon>
    </lineage>
</organism>
<accession>A0ABP8WC17</accession>
<comment type="caution">
    <text evidence="1">The sequence shown here is derived from an EMBL/GenBank/DDBJ whole genome shotgun (WGS) entry which is preliminary data.</text>
</comment>
<dbReference type="RefSeq" id="WP_345380178.1">
    <property type="nucleotide sequence ID" value="NZ_BAABIC010000006.1"/>
</dbReference>
<evidence type="ECO:0000313" key="2">
    <source>
        <dbReference type="Proteomes" id="UP001500325"/>
    </source>
</evidence>
<sequence>MPVRDGRLDLLFHAPPAEGLELRLTLADEAAADLRLQVTDGSDGLDGLPGFRPRPPDVGVAGSHTSELVAVTGSHAL</sequence>